<dbReference type="EMBL" id="FNCH01000023">
    <property type="protein sequence ID" value="SDH39711.1"/>
    <property type="molecule type" value="Genomic_DNA"/>
</dbReference>
<evidence type="ECO:0000313" key="3">
    <source>
        <dbReference type="Proteomes" id="UP000199643"/>
    </source>
</evidence>
<reference evidence="3" key="1">
    <citation type="submission" date="2016-10" db="EMBL/GenBank/DDBJ databases">
        <authorList>
            <person name="Varghese N."/>
            <person name="Submissions S."/>
        </authorList>
    </citation>
    <scope>NUCLEOTIDE SEQUENCE [LARGE SCALE GENOMIC DNA]</scope>
    <source>
        <strain evidence="3">DSM 17933</strain>
    </source>
</reference>
<accession>A0A1G8C2J2</accession>
<evidence type="ECO:0000256" key="1">
    <source>
        <dbReference type="SAM" id="Phobius"/>
    </source>
</evidence>
<feature type="transmembrane region" description="Helical" evidence="1">
    <location>
        <begin position="20"/>
        <end position="46"/>
    </location>
</feature>
<sequence length="49" mass="5796">MDTLIEFFHFLTQRKKYWLWPLFIILLLLGIVLVAAHGSVLAPFIYSLF</sequence>
<dbReference type="Proteomes" id="UP000199643">
    <property type="component" value="Unassembled WGS sequence"/>
</dbReference>
<keyword evidence="1" id="KW-0472">Membrane</keyword>
<keyword evidence="3" id="KW-1185">Reference proteome</keyword>
<dbReference type="STRING" id="405671.SAMN05421827_12352"/>
<evidence type="ECO:0000313" key="2">
    <source>
        <dbReference type="EMBL" id="SDH39711.1"/>
    </source>
</evidence>
<dbReference type="AlphaFoldDB" id="A0A1G8C2J2"/>
<dbReference type="Pfam" id="PF19451">
    <property type="entry name" value="DUF5989"/>
    <property type="match status" value="1"/>
</dbReference>
<proteinExistence type="predicted"/>
<keyword evidence="1" id="KW-0812">Transmembrane</keyword>
<protein>
    <submittedName>
        <fullName evidence="2">Uncharacterized protein</fullName>
    </submittedName>
</protein>
<dbReference type="RefSeq" id="WP_090503678.1">
    <property type="nucleotide sequence ID" value="NZ_FNCH01000023.1"/>
</dbReference>
<organism evidence="2 3">
    <name type="scientific">Pedobacter terrae</name>
    <dbReference type="NCBI Taxonomy" id="405671"/>
    <lineage>
        <taxon>Bacteria</taxon>
        <taxon>Pseudomonadati</taxon>
        <taxon>Bacteroidota</taxon>
        <taxon>Sphingobacteriia</taxon>
        <taxon>Sphingobacteriales</taxon>
        <taxon>Sphingobacteriaceae</taxon>
        <taxon>Pedobacter</taxon>
    </lineage>
</organism>
<name>A0A1G8C2J2_9SPHI</name>
<keyword evidence="1" id="KW-1133">Transmembrane helix</keyword>
<dbReference type="InterPro" id="IPR046031">
    <property type="entry name" value="DUF5989"/>
</dbReference>
<gene>
    <name evidence="2" type="ORF">SAMN05421827_12352</name>
</gene>